<organism evidence="2 3">
    <name type="scientific">Kitasatospora terrestris</name>
    <dbReference type="NCBI Taxonomy" id="258051"/>
    <lineage>
        <taxon>Bacteria</taxon>
        <taxon>Bacillati</taxon>
        <taxon>Actinomycetota</taxon>
        <taxon>Actinomycetes</taxon>
        <taxon>Kitasatosporales</taxon>
        <taxon>Streptomycetaceae</taxon>
        <taxon>Kitasatospora</taxon>
    </lineage>
</organism>
<reference evidence="3" key="1">
    <citation type="journal article" date="2019" name="Int. J. Syst. Evol. Microbiol.">
        <title>The Global Catalogue of Microorganisms (GCM) 10K type strain sequencing project: providing services to taxonomists for standard genome sequencing and annotation.</title>
        <authorList>
            <consortium name="The Broad Institute Genomics Platform"/>
            <consortium name="The Broad Institute Genome Sequencing Center for Infectious Disease"/>
            <person name="Wu L."/>
            <person name="Ma J."/>
        </authorList>
    </citation>
    <scope>NUCLEOTIDE SEQUENCE [LARGE SCALE GENOMIC DNA]</scope>
    <source>
        <strain evidence="3">JCM 13006</strain>
    </source>
</reference>
<proteinExistence type="predicted"/>
<evidence type="ECO:0000313" key="2">
    <source>
        <dbReference type="EMBL" id="GAA4866061.1"/>
    </source>
</evidence>
<dbReference type="Proteomes" id="UP001501752">
    <property type="component" value="Unassembled WGS sequence"/>
</dbReference>
<evidence type="ECO:0000313" key="3">
    <source>
        <dbReference type="Proteomes" id="UP001501752"/>
    </source>
</evidence>
<gene>
    <name evidence="2" type="ORF">GCM10023235_50550</name>
</gene>
<sequence length="66" mass="7071">MDARDTPSGDRIVASYTCARLDGDTSLTTAILHAVIDYDQAHPGEPPLMDRIAEADDRTPPGAFKA</sequence>
<comment type="caution">
    <text evidence="2">The sequence shown here is derived from an EMBL/GenBank/DDBJ whole genome shotgun (WGS) entry which is preliminary data.</text>
</comment>
<dbReference type="EMBL" id="BAABIS010000001">
    <property type="protein sequence ID" value="GAA4866061.1"/>
    <property type="molecule type" value="Genomic_DNA"/>
</dbReference>
<accession>A0ABP9E6X5</accession>
<feature type="region of interest" description="Disordered" evidence="1">
    <location>
        <begin position="40"/>
        <end position="66"/>
    </location>
</feature>
<protein>
    <submittedName>
        <fullName evidence="2">Uncharacterized protein</fullName>
    </submittedName>
</protein>
<evidence type="ECO:0000256" key="1">
    <source>
        <dbReference type="SAM" id="MobiDB-lite"/>
    </source>
</evidence>
<name>A0ABP9E6X5_9ACTN</name>
<dbReference type="RefSeq" id="WP_345699158.1">
    <property type="nucleotide sequence ID" value="NZ_BAABIS010000001.1"/>
</dbReference>
<keyword evidence="3" id="KW-1185">Reference proteome</keyword>